<keyword evidence="2" id="KW-0732">Signal</keyword>
<evidence type="ECO:0000259" key="3">
    <source>
        <dbReference type="Pfam" id="PF05050"/>
    </source>
</evidence>
<dbReference type="EMBL" id="JBGBPQ010000005">
    <property type="protein sequence ID" value="KAL1523882.1"/>
    <property type="molecule type" value="Genomic_DNA"/>
</dbReference>
<feature type="signal peptide" evidence="2">
    <location>
        <begin position="1"/>
        <end position="27"/>
    </location>
</feature>
<feature type="domain" description="Methyltransferase FkbM" evidence="3">
    <location>
        <begin position="61"/>
        <end position="209"/>
    </location>
</feature>
<keyword evidence="5" id="KW-1185">Reference proteome</keyword>
<evidence type="ECO:0000256" key="2">
    <source>
        <dbReference type="SAM" id="SignalP"/>
    </source>
</evidence>
<dbReference type="InterPro" id="IPR006342">
    <property type="entry name" value="FkbM_mtfrase"/>
</dbReference>
<dbReference type="Gene3D" id="3.40.50.150">
    <property type="entry name" value="Vaccinia Virus protein VP39"/>
    <property type="match status" value="1"/>
</dbReference>
<dbReference type="Pfam" id="PF05050">
    <property type="entry name" value="Methyltransf_21"/>
    <property type="match status" value="1"/>
</dbReference>
<gene>
    <name evidence="4" type="ORF">AB1Y20_018801</name>
</gene>
<proteinExistence type="predicted"/>
<dbReference type="Proteomes" id="UP001515480">
    <property type="component" value="Unassembled WGS sequence"/>
</dbReference>
<reference evidence="4 5" key="1">
    <citation type="journal article" date="2024" name="Science">
        <title>Giant polyketide synthase enzymes in the biosynthesis of giant marine polyether toxins.</title>
        <authorList>
            <person name="Fallon T.R."/>
            <person name="Shende V.V."/>
            <person name="Wierzbicki I.H."/>
            <person name="Pendleton A.L."/>
            <person name="Watervoot N.F."/>
            <person name="Auber R.P."/>
            <person name="Gonzalez D.J."/>
            <person name="Wisecaver J.H."/>
            <person name="Moore B.S."/>
        </authorList>
    </citation>
    <scope>NUCLEOTIDE SEQUENCE [LARGE SCALE GENOMIC DNA]</scope>
    <source>
        <strain evidence="4 5">12B1</strain>
    </source>
</reference>
<sequence length="310" mass="33788">MLRRVGSLCMRAAGLRLWLLLAGGAQASLVLKDLPANAKRLLLNIGSNVNPILPPDDDEAVITVAFEPVVFSQITPHKRLYVVPAAVSNESGLTTMVAYNHGLSASLGAPAIRQAALETWRSDAPQTVVVPVVTMASVLAGIRGDLAIWFLKTDAQGLDFTILAAAGLALQRIQYVLVEVWLSGVYSYDGPSNDYCQDILPLMLARGFEPTSLSAASGAEMHLAHYTNRTKAEVAHNRFFFSGGGEEAAREYCERELRLMGGKIERRSGIREANAYFKFRKALISEPPLGMHKHFKSGDAPHKATSHRHR</sequence>
<evidence type="ECO:0000256" key="1">
    <source>
        <dbReference type="SAM" id="MobiDB-lite"/>
    </source>
</evidence>
<accession>A0AB34JSF2</accession>
<dbReference type="InterPro" id="IPR029063">
    <property type="entry name" value="SAM-dependent_MTases_sf"/>
</dbReference>
<dbReference type="SUPFAM" id="SSF53335">
    <property type="entry name" value="S-adenosyl-L-methionine-dependent methyltransferases"/>
    <property type="match status" value="1"/>
</dbReference>
<evidence type="ECO:0000313" key="5">
    <source>
        <dbReference type="Proteomes" id="UP001515480"/>
    </source>
</evidence>
<dbReference type="AlphaFoldDB" id="A0AB34JSF2"/>
<comment type="caution">
    <text evidence="4">The sequence shown here is derived from an EMBL/GenBank/DDBJ whole genome shotgun (WGS) entry which is preliminary data.</text>
</comment>
<organism evidence="4 5">
    <name type="scientific">Prymnesium parvum</name>
    <name type="common">Toxic golden alga</name>
    <dbReference type="NCBI Taxonomy" id="97485"/>
    <lineage>
        <taxon>Eukaryota</taxon>
        <taxon>Haptista</taxon>
        <taxon>Haptophyta</taxon>
        <taxon>Prymnesiophyceae</taxon>
        <taxon>Prymnesiales</taxon>
        <taxon>Prymnesiaceae</taxon>
        <taxon>Prymnesium</taxon>
    </lineage>
</organism>
<name>A0AB34JSF2_PRYPA</name>
<protein>
    <recommendedName>
        <fullName evidence="3">Methyltransferase FkbM domain-containing protein</fullName>
    </recommendedName>
</protein>
<evidence type="ECO:0000313" key="4">
    <source>
        <dbReference type="EMBL" id="KAL1523882.1"/>
    </source>
</evidence>
<feature type="chain" id="PRO_5044313841" description="Methyltransferase FkbM domain-containing protein" evidence="2">
    <location>
        <begin position="28"/>
        <end position="310"/>
    </location>
</feature>
<feature type="region of interest" description="Disordered" evidence="1">
    <location>
        <begin position="290"/>
        <end position="310"/>
    </location>
</feature>